<dbReference type="PANTHER" id="PTHR43316:SF3">
    <property type="entry name" value="HALOACID DEHALOGENASE, TYPE II (AFU_ORTHOLOGUE AFUA_2G07750)-RELATED"/>
    <property type="match status" value="1"/>
</dbReference>
<dbReference type="InterPro" id="IPR006439">
    <property type="entry name" value="HAD-SF_hydro_IA"/>
</dbReference>
<dbReference type="EMBL" id="RQVS01000010">
    <property type="protein sequence ID" value="RRJ86311.1"/>
    <property type="molecule type" value="Genomic_DNA"/>
</dbReference>
<dbReference type="Pfam" id="PF00702">
    <property type="entry name" value="Hydrolase"/>
    <property type="match status" value="1"/>
</dbReference>
<dbReference type="SFLD" id="SFLDG01129">
    <property type="entry name" value="C1.5:_HAD__Beta-PGM__Phosphata"/>
    <property type="match status" value="1"/>
</dbReference>
<dbReference type="Gene3D" id="3.40.50.1000">
    <property type="entry name" value="HAD superfamily/HAD-like"/>
    <property type="match status" value="1"/>
</dbReference>
<evidence type="ECO:0000313" key="2">
    <source>
        <dbReference type="EMBL" id="RRJ86311.1"/>
    </source>
</evidence>
<keyword evidence="3" id="KW-1185">Reference proteome</keyword>
<dbReference type="NCBIfam" id="TIGR01509">
    <property type="entry name" value="HAD-SF-IA-v3"/>
    <property type="match status" value="1"/>
</dbReference>
<dbReference type="InterPro" id="IPR023214">
    <property type="entry name" value="HAD_sf"/>
</dbReference>
<accession>A0A3P3VU20</accession>
<dbReference type="SUPFAM" id="SSF56784">
    <property type="entry name" value="HAD-like"/>
    <property type="match status" value="1"/>
</dbReference>
<proteinExistence type="predicted"/>
<dbReference type="InterPro" id="IPR051540">
    <property type="entry name" value="S-2-haloacid_dehalogenase"/>
</dbReference>
<dbReference type="Proteomes" id="UP000274391">
    <property type="component" value="Unassembled WGS sequence"/>
</dbReference>
<dbReference type="SFLD" id="SFLDS00003">
    <property type="entry name" value="Haloacid_Dehalogenase"/>
    <property type="match status" value="1"/>
</dbReference>
<gene>
    <name evidence="2" type="ORF">EG850_09465</name>
</gene>
<dbReference type="RefSeq" id="WP_124972849.1">
    <property type="nucleotide sequence ID" value="NZ_RQVS01000010.1"/>
</dbReference>
<dbReference type="InterPro" id="IPR036412">
    <property type="entry name" value="HAD-like_sf"/>
</dbReference>
<dbReference type="PRINTS" id="PR00413">
    <property type="entry name" value="HADHALOGNASE"/>
</dbReference>
<evidence type="ECO:0000256" key="1">
    <source>
        <dbReference type="ARBA" id="ARBA00022801"/>
    </source>
</evidence>
<comment type="caution">
    <text evidence="2">The sequence shown here is derived from an EMBL/GenBank/DDBJ whole genome shotgun (WGS) entry which is preliminary data.</text>
</comment>
<protein>
    <submittedName>
        <fullName evidence="2">HAD family hydrolase</fullName>
    </submittedName>
</protein>
<reference evidence="2 3" key="1">
    <citation type="submission" date="2018-11" db="EMBL/GenBank/DDBJ databases">
        <title>YIM 102482-1 draft genome.</title>
        <authorList>
            <person name="Li G."/>
            <person name="Jiang Y."/>
        </authorList>
    </citation>
    <scope>NUCLEOTIDE SEQUENCE [LARGE SCALE GENOMIC DNA]</scope>
    <source>
        <strain evidence="2 3">YIM 102482-1</strain>
    </source>
</reference>
<dbReference type="Gene3D" id="1.20.120.1600">
    <property type="match status" value="1"/>
</dbReference>
<dbReference type="PANTHER" id="PTHR43316">
    <property type="entry name" value="HYDROLASE, HALOACID DELAHOGENASE-RELATED"/>
    <property type="match status" value="1"/>
</dbReference>
<organism evidence="2 3">
    <name type="scientific">Gulosibacter macacae</name>
    <dbReference type="NCBI Taxonomy" id="2488791"/>
    <lineage>
        <taxon>Bacteria</taxon>
        <taxon>Bacillati</taxon>
        <taxon>Actinomycetota</taxon>
        <taxon>Actinomycetes</taxon>
        <taxon>Micrococcales</taxon>
        <taxon>Microbacteriaceae</taxon>
        <taxon>Gulosibacter</taxon>
    </lineage>
</organism>
<sequence>MSTPISAVVFDLDGTLHDHDASATAGFGEWIGALGSATTAELAAEWLRIEHEWFGRWERGEIDFAAQRRGRVREFLPLIGGLPGDDWQLDAQFAEYVAAYERHWQPFPDVAPFLEAFAELHLPVAVLSNGIRPIQRAKLDAIGVGDRLGRLITADDVGAPKPSPRMYEAACAAVGFAPERVLHVGDRPDIDVAAARAFGMQAVLVDREGQHGDADALRSLMELLPTLADRVGA</sequence>
<name>A0A3P3VU20_9MICO</name>
<keyword evidence="1 2" id="KW-0378">Hydrolase</keyword>
<dbReference type="AlphaFoldDB" id="A0A3P3VU20"/>
<evidence type="ECO:0000313" key="3">
    <source>
        <dbReference type="Proteomes" id="UP000274391"/>
    </source>
</evidence>
<dbReference type="OrthoDB" id="9810501at2"/>
<dbReference type="NCBIfam" id="TIGR01549">
    <property type="entry name" value="HAD-SF-IA-v1"/>
    <property type="match status" value="1"/>
</dbReference>
<dbReference type="GO" id="GO:0016787">
    <property type="term" value="F:hydrolase activity"/>
    <property type="evidence" value="ECO:0007669"/>
    <property type="project" value="UniProtKB-KW"/>
</dbReference>